<evidence type="ECO:0000313" key="3">
    <source>
        <dbReference type="EMBL" id="HIW10568.1"/>
    </source>
</evidence>
<protein>
    <submittedName>
        <fullName evidence="3">NAD-dependent epimerase/dehydratase family protein</fullName>
    </submittedName>
</protein>
<dbReference type="InterPro" id="IPR001509">
    <property type="entry name" value="Epimerase_deHydtase"/>
</dbReference>
<comment type="similarity">
    <text evidence="1">Belongs to the NAD(P)-dependent epimerase/dehydratase family.</text>
</comment>
<name>A0A9D1QCI5_9BACT</name>
<accession>A0A9D1QCI5</accession>
<evidence type="ECO:0000256" key="1">
    <source>
        <dbReference type="ARBA" id="ARBA00007637"/>
    </source>
</evidence>
<dbReference type="EMBL" id="DXHL01000019">
    <property type="protein sequence ID" value="HIW10568.1"/>
    <property type="molecule type" value="Genomic_DNA"/>
</dbReference>
<dbReference type="InterPro" id="IPR051225">
    <property type="entry name" value="NAD(P)_epim/dehydratase"/>
</dbReference>
<dbReference type="InterPro" id="IPR036291">
    <property type="entry name" value="NAD(P)-bd_dom_sf"/>
</dbReference>
<dbReference type="PANTHER" id="PTHR42687:SF1">
    <property type="entry name" value="L-THREONINE 3-DEHYDROGENASE, MITOCHONDRIAL"/>
    <property type="match status" value="1"/>
</dbReference>
<evidence type="ECO:0000313" key="4">
    <source>
        <dbReference type="Proteomes" id="UP000823926"/>
    </source>
</evidence>
<reference evidence="3" key="2">
    <citation type="submission" date="2021-04" db="EMBL/GenBank/DDBJ databases">
        <authorList>
            <person name="Gilroy R."/>
        </authorList>
    </citation>
    <scope>NUCLEOTIDE SEQUENCE</scope>
    <source>
        <strain evidence="3">ChiBcec15-1070</strain>
    </source>
</reference>
<proteinExistence type="inferred from homology"/>
<dbReference type="Pfam" id="PF01370">
    <property type="entry name" value="Epimerase"/>
    <property type="match status" value="1"/>
</dbReference>
<dbReference type="SUPFAM" id="SSF51735">
    <property type="entry name" value="NAD(P)-binding Rossmann-fold domains"/>
    <property type="match status" value="1"/>
</dbReference>
<dbReference type="AlphaFoldDB" id="A0A9D1QCI5"/>
<dbReference type="Proteomes" id="UP000823926">
    <property type="component" value="Unassembled WGS sequence"/>
</dbReference>
<evidence type="ECO:0000259" key="2">
    <source>
        <dbReference type="Pfam" id="PF01370"/>
    </source>
</evidence>
<comment type="caution">
    <text evidence="3">The sequence shown here is derived from an EMBL/GenBank/DDBJ whole genome shotgun (WGS) entry which is preliminary data.</text>
</comment>
<gene>
    <name evidence="3" type="ORF">H9888_03605</name>
</gene>
<dbReference type="GO" id="GO:0006567">
    <property type="term" value="P:L-threonine catabolic process"/>
    <property type="evidence" value="ECO:0007669"/>
    <property type="project" value="TreeGrafter"/>
</dbReference>
<dbReference type="GO" id="GO:0008743">
    <property type="term" value="F:L-threonine 3-dehydrogenase activity"/>
    <property type="evidence" value="ECO:0007669"/>
    <property type="project" value="TreeGrafter"/>
</dbReference>
<reference evidence="3" key="1">
    <citation type="journal article" date="2021" name="PeerJ">
        <title>Extensive microbial diversity within the chicken gut microbiome revealed by metagenomics and culture.</title>
        <authorList>
            <person name="Gilroy R."/>
            <person name="Ravi A."/>
            <person name="Getino M."/>
            <person name="Pursley I."/>
            <person name="Horton D.L."/>
            <person name="Alikhan N.F."/>
            <person name="Baker D."/>
            <person name="Gharbi K."/>
            <person name="Hall N."/>
            <person name="Watson M."/>
            <person name="Adriaenssens E.M."/>
            <person name="Foster-Nyarko E."/>
            <person name="Jarju S."/>
            <person name="Secka A."/>
            <person name="Antonio M."/>
            <person name="Oren A."/>
            <person name="Chaudhuri R.R."/>
            <person name="La Ragione R."/>
            <person name="Hildebrand F."/>
            <person name="Pallen M.J."/>
        </authorList>
    </citation>
    <scope>NUCLEOTIDE SEQUENCE</scope>
    <source>
        <strain evidence="3">ChiBcec15-1070</strain>
    </source>
</reference>
<sequence>MKKILIVGAGGQIGSELTTHLRGIYGQHNVIAADIHGDREDNDFVQLDALDAEAVAKVVREDKIDTIFNLVALLSATGEANPQKAWRVNMGALMNALEIAREYHCAVFTPSSIGAFGPDAPKDKTPQDTPMHPNTIYGVCKVTGELLSNYYYQRFGVDTRSVRLPGVISSQALPGGGTTDYAVEIFYAALKGEKFVCPVPHDRFMDMIYMPDVLNAMVQLMEADPTRLVHRNGYNVASMSFSPEIIYAEIKKHIPSLEMVYEIDPVKDAISEGWPNLMDDSVARAEWDWAPKWGLSEMTTDMIKVLGERLRNQQ</sequence>
<organism evidence="3 4">
    <name type="scientific">Candidatus Rikenella faecigallinarum</name>
    <dbReference type="NCBI Taxonomy" id="2838745"/>
    <lineage>
        <taxon>Bacteria</taxon>
        <taxon>Pseudomonadati</taxon>
        <taxon>Bacteroidota</taxon>
        <taxon>Bacteroidia</taxon>
        <taxon>Bacteroidales</taxon>
        <taxon>Rikenellaceae</taxon>
        <taxon>Rikenella</taxon>
    </lineage>
</organism>
<feature type="domain" description="NAD-dependent epimerase/dehydratase" evidence="2">
    <location>
        <begin position="4"/>
        <end position="223"/>
    </location>
</feature>
<dbReference type="PANTHER" id="PTHR42687">
    <property type="entry name" value="L-THREONINE 3-DEHYDROGENASE"/>
    <property type="match status" value="1"/>
</dbReference>
<dbReference type="Gene3D" id="3.40.50.720">
    <property type="entry name" value="NAD(P)-binding Rossmann-like Domain"/>
    <property type="match status" value="1"/>
</dbReference>